<evidence type="ECO:0000313" key="2">
    <source>
        <dbReference type="EMBL" id="KAK7420365.1"/>
    </source>
</evidence>
<dbReference type="PANTHER" id="PTHR34997">
    <property type="entry name" value="AM15"/>
    <property type="match status" value="1"/>
</dbReference>
<sequence>MLPTPGLVVEPRSERHLQFYFMNPSLQSDCPGLAISTYYYISIWPRGGPPPDPDDDNDDDPTITDTTSSLARGTTGTHQSTPSPMQTDMVSNCNSFYEVNSSDGYYDVANSEKIVFDDFTRGIPPLRPTVRDCRRMCMSNKGVRKLHQTCPARSRLAPEP</sequence>
<name>A0ABR1HHI9_9HYPO</name>
<feature type="region of interest" description="Disordered" evidence="1">
    <location>
        <begin position="46"/>
        <end position="87"/>
    </location>
</feature>
<protein>
    <submittedName>
        <fullName evidence="2">Uncharacterized protein</fullName>
    </submittedName>
</protein>
<comment type="caution">
    <text evidence="2">The sequence shown here is derived from an EMBL/GenBank/DDBJ whole genome shotgun (WGS) entry which is preliminary data.</text>
</comment>
<organism evidence="2 3">
    <name type="scientific">Neonectria punicea</name>
    <dbReference type="NCBI Taxonomy" id="979145"/>
    <lineage>
        <taxon>Eukaryota</taxon>
        <taxon>Fungi</taxon>
        <taxon>Dikarya</taxon>
        <taxon>Ascomycota</taxon>
        <taxon>Pezizomycotina</taxon>
        <taxon>Sordariomycetes</taxon>
        <taxon>Hypocreomycetidae</taxon>
        <taxon>Hypocreales</taxon>
        <taxon>Nectriaceae</taxon>
        <taxon>Neonectria</taxon>
    </lineage>
</organism>
<dbReference type="InterPro" id="IPR052210">
    <property type="entry name" value="LysM1-like"/>
</dbReference>
<gene>
    <name evidence="2" type="ORF">QQX98_002788</name>
</gene>
<evidence type="ECO:0000313" key="3">
    <source>
        <dbReference type="Proteomes" id="UP001498476"/>
    </source>
</evidence>
<dbReference type="PANTHER" id="PTHR34997:SF1">
    <property type="entry name" value="PEPTIDOGLYCAN-BINDING LYSIN DOMAIN"/>
    <property type="match status" value="1"/>
</dbReference>
<feature type="compositionally biased region" description="Acidic residues" evidence="1">
    <location>
        <begin position="52"/>
        <end position="62"/>
    </location>
</feature>
<dbReference type="EMBL" id="JAZAVJ010000030">
    <property type="protein sequence ID" value="KAK7420365.1"/>
    <property type="molecule type" value="Genomic_DNA"/>
</dbReference>
<keyword evidence="3" id="KW-1185">Reference proteome</keyword>
<evidence type="ECO:0000256" key="1">
    <source>
        <dbReference type="SAM" id="MobiDB-lite"/>
    </source>
</evidence>
<accession>A0ABR1HHI9</accession>
<feature type="compositionally biased region" description="Polar residues" evidence="1">
    <location>
        <begin position="68"/>
        <end position="87"/>
    </location>
</feature>
<proteinExistence type="predicted"/>
<reference evidence="2 3" key="1">
    <citation type="journal article" date="2025" name="Microbiol. Resour. Announc.">
        <title>Draft genome sequences for Neonectria magnoliae and Neonectria punicea, canker pathogens of Liriodendron tulipifera and Acer saccharum in West Virginia.</title>
        <authorList>
            <person name="Petronek H.M."/>
            <person name="Kasson M.T."/>
            <person name="Metheny A.M."/>
            <person name="Stauder C.M."/>
            <person name="Lovett B."/>
            <person name="Lynch S.C."/>
            <person name="Garnas J.R."/>
            <person name="Kasson L.R."/>
            <person name="Stajich J.E."/>
        </authorList>
    </citation>
    <scope>NUCLEOTIDE SEQUENCE [LARGE SCALE GENOMIC DNA]</scope>
    <source>
        <strain evidence="2 3">NRRL 64653</strain>
    </source>
</reference>
<dbReference type="Proteomes" id="UP001498476">
    <property type="component" value="Unassembled WGS sequence"/>
</dbReference>